<dbReference type="PANTHER" id="PTHR42659:SF2">
    <property type="entry name" value="XANTHINE DEHYDROGENASE SUBUNIT C-RELATED"/>
    <property type="match status" value="1"/>
</dbReference>
<dbReference type="SMART" id="SM01092">
    <property type="entry name" value="CO_deh_flav_C"/>
    <property type="match status" value="1"/>
</dbReference>
<dbReference type="InterPro" id="IPR016166">
    <property type="entry name" value="FAD-bd_PCMH"/>
</dbReference>
<feature type="domain" description="FAD-binding PCMH-type" evidence="4">
    <location>
        <begin position="1"/>
        <end position="170"/>
    </location>
</feature>
<dbReference type="PANTHER" id="PTHR42659">
    <property type="entry name" value="XANTHINE DEHYDROGENASE SUBUNIT C-RELATED"/>
    <property type="match status" value="1"/>
</dbReference>
<evidence type="ECO:0000313" key="6">
    <source>
        <dbReference type="Proteomes" id="UP000284605"/>
    </source>
</evidence>
<evidence type="ECO:0000256" key="3">
    <source>
        <dbReference type="ARBA" id="ARBA00023002"/>
    </source>
</evidence>
<keyword evidence="1" id="KW-0285">Flavoprotein</keyword>
<dbReference type="InterPro" id="IPR016169">
    <property type="entry name" value="FAD-bd_PCMH_sub2"/>
</dbReference>
<dbReference type="InterPro" id="IPR005107">
    <property type="entry name" value="CO_DH_flav_C"/>
</dbReference>
<sequence length="261" mass="26699">MYDFAYHRPASVADASAQLGKAADPKILAGGMTLIPTLKQRLASPSDLIDLGAVKDLAYIKLEGNSLVIGATTRHADVAASDVVAKAIPALACLAGGIGDQHVRHRGTIGGSVANADPSADYPAAVVGLGATVVTSKREIAGDAFFTGMFETALEANEIITAVKFPIPEKAAYAKFPNPASRYAVVGVFVAKTGGGWRVAVTGAGGSVFRVPEMEAALARGASVDGIKVAAGKLNSDMHATAEYRAHLVTVMTKRAVAALG</sequence>
<dbReference type="InterPro" id="IPR036683">
    <property type="entry name" value="CO_DH_flav_C_dom_sf"/>
</dbReference>
<reference evidence="5 6" key="1">
    <citation type="submission" date="2018-09" db="EMBL/GenBank/DDBJ databases">
        <authorList>
            <person name="Zhu H."/>
        </authorList>
    </citation>
    <scope>NUCLEOTIDE SEQUENCE [LARGE SCALE GENOMIC DNA]</scope>
    <source>
        <strain evidence="5 6">K1W22B-8</strain>
    </source>
</reference>
<dbReference type="InterPro" id="IPR016167">
    <property type="entry name" value="FAD-bd_PCMH_sub1"/>
</dbReference>
<dbReference type="Proteomes" id="UP000284605">
    <property type="component" value="Unassembled WGS sequence"/>
</dbReference>
<evidence type="ECO:0000256" key="2">
    <source>
        <dbReference type="ARBA" id="ARBA00022827"/>
    </source>
</evidence>
<gene>
    <name evidence="5" type="ORF">D3874_06400</name>
</gene>
<dbReference type="RefSeq" id="WP_119777343.1">
    <property type="nucleotide sequence ID" value="NZ_QYUK01000011.1"/>
</dbReference>
<evidence type="ECO:0000313" key="5">
    <source>
        <dbReference type="EMBL" id="RJF86698.1"/>
    </source>
</evidence>
<dbReference type="Gene3D" id="3.30.390.50">
    <property type="entry name" value="CO dehydrogenase flavoprotein, C-terminal domain"/>
    <property type="match status" value="1"/>
</dbReference>
<dbReference type="SUPFAM" id="SSF55447">
    <property type="entry name" value="CO dehydrogenase flavoprotein C-terminal domain-like"/>
    <property type="match status" value="1"/>
</dbReference>
<keyword evidence="3" id="KW-0560">Oxidoreductase</keyword>
<dbReference type="OrthoDB" id="9793944at2"/>
<dbReference type="GO" id="GO:0071949">
    <property type="term" value="F:FAD binding"/>
    <property type="evidence" value="ECO:0007669"/>
    <property type="project" value="InterPro"/>
</dbReference>
<accession>A0A418W9M3</accession>
<dbReference type="Gene3D" id="3.30.465.10">
    <property type="match status" value="1"/>
</dbReference>
<evidence type="ECO:0000256" key="1">
    <source>
        <dbReference type="ARBA" id="ARBA00022630"/>
    </source>
</evidence>
<dbReference type="Pfam" id="PF00941">
    <property type="entry name" value="FAD_binding_5"/>
    <property type="match status" value="1"/>
</dbReference>
<dbReference type="GO" id="GO:0016491">
    <property type="term" value="F:oxidoreductase activity"/>
    <property type="evidence" value="ECO:0007669"/>
    <property type="project" value="UniProtKB-KW"/>
</dbReference>
<dbReference type="Gene3D" id="3.30.43.10">
    <property type="entry name" value="Uridine Diphospho-n-acetylenolpyruvylglucosamine Reductase, domain 2"/>
    <property type="match status" value="1"/>
</dbReference>
<dbReference type="AlphaFoldDB" id="A0A418W9M3"/>
<keyword evidence="2" id="KW-0274">FAD</keyword>
<comment type="caution">
    <text evidence="5">The sequence shown here is derived from an EMBL/GenBank/DDBJ whole genome shotgun (WGS) entry which is preliminary data.</text>
</comment>
<keyword evidence="6" id="KW-1185">Reference proteome</keyword>
<proteinExistence type="predicted"/>
<protein>
    <submittedName>
        <fullName evidence="5">Xanthine dehydrogenase family protein subunit M</fullName>
    </submittedName>
</protein>
<name>A0A418W9M3_9PROT</name>
<dbReference type="InterPro" id="IPR002346">
    <property type="entry name" value="Mopterin_DH_FAD-bd"/>
</dbReference>
<dbReference type="InterPro" id="IPR051312">
    <property type="entry name" value="Diverse_Substr_Oxidored"/>
</dbReference>
<dbReference type="InterPro" id="IPR036318">
    <property type="entry name" value="FAD-bd_PCMH-like_sf"/>
</dbReference>
<dbReference type="EMBL" id="QYUK01000011">
    <property type="protein sequence ID" value="RJF86698.1"/>
    <property type="molecule type" value="Genomic_DNA"/>
</dbReference>
<organism evidence="5 6">
    <name type="scientific">Oleomonas cavernae</name>
    <dbReference type="NCBI Taxonomy" id="2320859"/>
    <lineage>
        <taxon>Bacteria</taxon>
        <taxon>Pseudomonadati</taxon>
        <taxon>Pseudomonadota</taxon>
        <taxon>Alphaproteobacteria</taxon>
        <taxon>Acetobacterales</taxon>
        <taxon>Acetobacteraceae</taxon>
        <taxon>Oleomonas</taxon>
    </lineage>
</organism>
<dbReference type="PROSITE" id="PS51387">
    <property type="entry name" value="FAD_PCMH"/>
    <property type="match status" value="1"/>
</dbReference>
<evidence type="ECO:0000259" key="4">
    <source>
        <dbReference type="PROSITE" id="PS51387"/>
    </source>
</evidence>
<dbReference type="SUPFAM" id="SSF56176">
    <property type="entry name" value="FAD-binding/transporter-associated domain-like"/>
    <property type="match status" value="1"/>
</dbReference>